<dbReference type="PANTHER" id="PTHR38462">
    <property type="entry name" value="EXONUCLEASE-LIKE PROTEIN"/>
    <property type="match status" value="1"/>
</dbReference>
<dbReference type="AlphaFoldDB" id="A0A7V5NYY1"/>
<evidence type="ECO:0000259" key="1">
    <source>
        <dbReference type="Pfam" id="PF13482"/>
    </source>
</evidence>
<dbReference type="GO" id="GO:0004527">
    <property type="term" value="F:exonuclease activity"/>
    <property type="evidence" value="ECO:0007669"/>
    <property type="project" value="UniProtKB-KW"/>
</dbReference>
<dbReference type="EMBL" id="DROK01000085">
    <property type="protein sequence ID" value="HHI96783.1"/>
    <property type="molecule type" value="Genomic_DNA"/>
</dbReference>
<reference evidence="2" key="1">
    <citation type="journal article" date="2020" name="mSystems">
        <title>Genome- and Community-Level Interaction Insights into Carbon Utilization and Element Cycling Functions of Hydrothermarchaeota in Hydrothermal Sediment.</title>
        <authorList>
            <person name="Zhou Z."/>
            <person name="Liu Y."/>
            <person name="Xu W."/>
            <person name="Pan J."/>
            <person name="Luo Z.H."/>
            <person name="Li M."/>
        </authorList>
    </citation>
    <scope>NUCLEOTIDE SEQUENCE [LARGE SCALE GENOMIC DNA]</scope>
    <source>
        <strain evidence="2">HyVt-533</strain>
    </source>
</reference>
<dbReference type="InterPro" id="IPR038720">
    <property type="entry name" value="YprB_RNase_H-like_dom"/>
</dbReference>
<proteinExistence type="predicted"/>
<keyword evidence="2" id="KW-0269">Exonuclease</keyword>
<keyword evidence="2" id="KW-0378">Hydrolase</keyword>
<feature type="non-terminal residue" evidence="2">
    <location>
        <position position="191"/>
    </location>
</feature>
<keyword evidence="2" id="KW-0540">Nuclease</keyword>
<protein>
    <submittedName>
        <fullName evidence="2">Exonuclease</fullName>
    </submittedName>
</protein>
<dbReference type="Proteomes" id="UP000886101">
    <property type="component" value="Unassembled WGS sequence"/>
</dbReference>
<comment type="caution">
    <text evidence="2">The sequence shown here is derived from an EMBL/GenBank/DDBJ whole genome shotgun (WGS) entry which is preliminary data.</text>
</comment>
<feature type="domain" description="YprB ribonuclease H-like" evidence="1">
    <location>
        <begin position="85"/>
        <end position="188"/>
    </location>
</feature>
<sequence length="191" mass="22500">MLFRTFLFLPGVDERTERRLWQVGCRTWWHLLERDYTGFSATRLALWRKKLSLLSTRAGDLDFLARRLAKRHHWRLFKHFKKEAVFLDIETDGLKKGQHQVTVLGLFDGQRYHAFIAGRDLEEGLSLLQTKKFWVTFGGSFFDWPFLKESYPWLKGPVVHLDLCPLFKRLGLKGGLKRIEKALGLARPEEI</sequence>
<dbReference type="Pfam" id="PF13482">
    <property type="entry name" value="RNase_H_2"/>
    <property type="match status" value="1"/>
</dbReference>
<name>A0A7V5NYY1_9BACT</name>
<dbReference type="InterPro" id="IPR012337">
    <property type="entry name" value="RNaseH-like_sf"/>
</dbReference>
<organism evidence="2">
    <name type="scientific">Thermodesulfatator atlanticus</name>
    <dbReference type="NCBI Taxonomy" id="501497"/>
    <lineage>
        <taxon>Bacteria</taxon>
        <taxon>Pseudomonadati</taxon>
        <taxon>Thermodesulfobacteriota</taxon>
        <taxon>Thermodesulfobacteria</taxon>
        <taxon>Thermodesulfobacteriales</taxon>
        <taxon>Thermodesulfatatoraceae</taxon>
        <taxon>Thermodesulfatator</taxon>
    </lineage>
</organism>
<accession>A0A7V5NYY1</accession>
<dbReference type="SUPFAM" id="SSF53098">
    <property type="entry name" value="Ribonuclease H-like"/>
    <property type="match status" value="1"/>
</dbReference>
<evidence type="ECO:0000313" key="2">
    <source>
        <dbReference type="EMBL" id="HHI96783.1"/>
    </source>
</evidence>
<dbReference type="PANTHER" id="PTHR38462:SF1">
    <property type="entry name" value="YPRB RIBONUCLEASE H-LIKE DOMAIN-CONTAINING PROTEIN"/>
    <property type="match status" value="1"/>
</dbReference>
<gene>
    <name evidence="2" type="ORF">ENJ96_02930</name>
</gene>